<keyword evidence="5" id="KW-1185">Reference proteome</keyword>
<dbReference type="PANTHER" id="PTHR35530:SF1">
    <property type="entry name" value="2-HYDROXYMUCONATE TAUTOMERASE"/>
    <property type="match status" value="1"/>
</dbReference>
<organism evidence="4 5">
    <name type="scientific">Trichlorobacter thiogenes</name>
    <dbReference type="NCBI Taxonomy" id="115783"/>
    <lineage>
        <taxon>Bacteria</taxon>
        <taxon>Pseudomonadati</taxon>
        <taxon>Thermodesulfobacteriota</taxon>
        <taxon>Desulfuromonadia</taxon>
        <taxon>Geobacterales</taxon>
        <taxon>Geobacteraceae</taxon>
        <taxon>Trichlorobacter</taxon>
    </lineage>
</organism>
<keyword evidence="2" id="KW-0413">Isomerase</keyword>
<feature type="domain" description="4-oxalocrotonate tautomerase-like" evidence="3">
    <location>
        <begin position="67"/>
        <end position="120"/>
    </location>
</feature>
<dbReference type="RefSeq" id="WP_078788761.1">
    <property type="nucleotide sequence ID" value="NZ_FUWR01000001.1"/>
</dbReference>
<evidence type="ECO:0000313" key="5">
    <source>
        <dbReference type="Proteomes" id="UP000190102"/>
    </source>
</evidence>
<evidence type="ECO:0000256" key="1">
    <source>
        <dbReference type="ARBA" id="ARBA00006723"/>
    </source>
</evidence>
<dbReference type="OrthoDB" id="8561934at2"/>
<dbReference type="GO" id="GO:0016853">
    <property type="term" value="F:isomerase activity"/>
    <property type="evidence" value="ECO:0007669"/>
    <property type="project" value="UniProtKB-KW"/>
</dbReference>
<accession>A0A1T4KC88</accession>
<dbReference type="InterPro" id="IPR004370">
    <property type="entry name" value="4-OT-like_dom"/>
</dbReference>
<dbReference type="SUPFAM" id="SSF55331">
    <property type="entry name" value="Tautomerase/MIF"/>
    <property type="match status" value="1"/>
</dbReference>
<gene>
    <name evidence="4" type="ORF">SAMN02745119_00475</name>
</gene>
<dbReference type="Gene3D" id="3.30.429.10">
    <property type="entry name" value="Macrophage Migration Inhibitory Factor"/>
    <property type="match status" value="2"/>
</dbReference>
<dbReference type="Pfam" id="PF01361">
    <property type="entry name" value="Tautomerase"/>
    <property type="match status" value="2"/>
</dbReference>
<comment type="similarity">
    <text evidence="1">Belongs to the 4-oxalocrotonate tautomerase family.</text>
</comment>
<evidence type="ECO:0000256" key="2">
    <source>
        <dbReference type="ARBA" id="ARBA00023235"/>
    </source>
</evidence>
<name>A0A1T4KC88_9BACT</name>
<dbReference type="PANTHER" id="PTHR35530">
    <property type="entry name" value="TAUTOMERASE-RELATED"/>
    <property type="match status" value="1"/>
</dbReference>
<feature type="domain" description="4-oxalocrotonate tautomerase-like" evidence="3">
    <location>
        <begin position="2"/>
        <end position="59"/>
    </location>
</feature>
<dbReference type="Proteomes" id="UP000190102">
    <property type="component" value="Unassembled WGS sequence"/>
</dbReference>
<dbReference type="AlphaFoldDB" id="A0A1T4KC88"/>
<dbReference type="EMBL" id="FUWR01000001">
    <property type="protein sequence ID" value="SJZ40068.1"/>
    <property type="molecule type" value="Genomic_DNA"/>
</dbReference>
<reference evidence="5" key="1">
    <citation type="submission" date="2017-02" db="EMBL/GenBank/DDBJ databases">
        <authorList>
            <person name="Varghese N."/>
            <person name="Submissions S."/>
        </authorList>
    </citation>
    <scope>NUCLEOTIDE SEQUENCE [LARGE SCALE GENOMIC DNA]</scope>
    <source>
        <strain evidence="5">ATCC BAA-34</strain>
    </source>
</reference>
<dbReference type="InterPro" id="IPR014347">
    <property type="entry name" value="Tautomerase/MIF_sf"/>
</dbReference>
<proteinExistence type="inferred from homology"/>
<evidence type="ECO:0000313" key="4">
    <source>
        <dbReference type="EMBL" id="SJZ40068.1"/>
    </source>
</evidence>
<dbReference type="STRING" id="115783.SAMN02745119_00475"/>
<evidence type="ECO:0000259" key="3">
    <source>
        <dbReference type="Pfam" id="PF01361"/>
    </source>
</evidence>
<protein>
    <submittedName>
        <fullName evidence="4">4-oxalocrotonate tautomerase</fullName>
    </submittedName>
</protein>
<sequence length="138" mass="14970">MPYLNIKVSGEPSQAICEDVARTLTSLTAELLGKKPELTAVVVESVPVGRWFIGGASLASKDTSSFYLEIKITCGTNTKQQKAEYIRAIFSAMEGLLGKQDEASYIVIHEVNADAWGYQGMTQEYRFIAASNSVGGKL</sequence>